<dbReference type="RefSeq" id="WP_179206779.1">
    <property type="nucleotide sequence ID" value="NZ_FUKO01000030.1"/>
</dbReference>
<dbReference type="InterPro" id="IPR029033">
    <property type="entry name" value="His_PPase_superfam"/>
</dbReference>
<dbReference type="SUPFAM" id="SSF53254">
    <property type="entry name" value="Phosphoglycerate mutase-like"/>
    <property type="match status" value="1"/>
</dbReference>
<protein>
    <submittedName>
        <fullName evidence="2">Phosphoglycerate mutase family</fullName>
    </submittedName>
</protein>
<evidence type="ECO:0000313" key="2">
    <source>
        <dbReference type="EMBL" id="SJN42730.1"/>
    </source>
</evidence>
<sequence length="186" mass="19894">MTTNSTRVLLVRHGRTALNAEGRLRGLADPELDETGIGEVQATAAALVPFELARVLSSPLQRAMRTAQIIADASGMAHEIDMAFNDRDYGPWTGQVKTEVIAEWGSVSAAPGVEDEQIVLDRALRGLDALAESGVGAVAIVTHDAVIRPLLERIQPGLHVEAETGSWAEIAHDSDGWRVVSVDNRA</sequence>
<gene>
    <name evidence="2" type="ORF">FM104_12210</name>
</gene>
<evidence type="ECO:0000313" key="3">
    <source>
        <dbReference type="Proteomes" id="UP000196320"/>
    </source>
</evidence>
<dbReference type="Gene3D" id="3.40.50.1240">
    <property type="entry name" value="Phosphoglycerate mutase-like"/>
    <property type="match status" value="1"/>
</dbReference>
<dbReference type="PANTHER" id="PTHR48100:SF1">
    <property type="entry name" value="HISTIDINE PHOSPHATASE FAMILY PROTEIN-RELATED"/>
    <property type="match status" value="1"/>
</dbReference>
<proteinExistence type="predicted"/>
<dbReference type="SMART" id="SM00855">
    <property type="entry name" value="PGAM"/>
    <property type="match status" value="1"/>
</dbReference>
<feature type="binding site" evidence="1">
    <location>
        <position position="62"/>
    </location>
    <ligand>
        <name>substrate</name>
    </ligand>
</feature>
<accession>A0A1R4KEI3</accession>
<keyword evidence="3" id="KW-1185">Reference proteome</keyword>
<feature type="binding site" evidence="1">
    <location>
        <position position="97"/>
    </location>
    <ligand>
        <name>substrate</name>
    </ligand>
</feature>
<evidence type="ECO:0000256" key="1">
    <source>
        <dbReference type="PIRSR" id="PIRSR613078-2"/>
    </source>
</evidence>
<dbReference type="PANTHER" id="PTHR48100">
    <property type="entry name" value="BROAD-SPECIFICITY PHOSPHATASE YOR283W-RELATED"/>
    <property type="match status" value="1"/>
</dbReference>
<feature type="binding site" evidence="1">
    <location>
        <begin position="12"/>
        <end position="19"/>
    </location>
    <ligand>
        <name>substrate</name>
    </ligand>
</feature>
<name>A0A1R4KEI3_9MICO</name>
<organism evidence="2 3">
    <name type="scientific">Microbacterium esteraromaticum</name>
    <dbReference type="NCBI Taxonomy" id="57043"/>
    <lineage>
        <taxon>Bacteria</taxon>
        <taxon>Bacillati</taxon>
        <taxon>Actinomycetota</taxon>
        <taxon>Actinomycetes</taxon>
        <taxon>Micrococcales</taxon>
        <taxon>Microbacteriaceae</taxon>
        <taxon>Microbacterium</taxon>
    </lineage>
</organism>
<dbReference type="GO" id="GO:0016791">
    <property type="term" value="F:phosphatase activity"/>
    <property type="evidence" value="ECO:0007669"/>
    <property type="project" value="TreeGrafter"/>
</dbReference>
<dbReference type="GO" id="GO:0005737">
    <property type="term" value="C:cytoplasm"/>
    <property type="evidence" value="ECO:0007669"/>
    <property type="project" value="TreeGrafter"/>
</dbReference>
<dbReference type="Pfam" id="PF00300">
    <property type="entry name" value="His_Phos_1"/>
    <property type="match status" value="1"/>
</dbReference>
<reference evidence="2 3" key="1">
    <citation type="submission" date="2017-02" db="EMBL/GenBank/DDBJ databases">
        <authorList>
            <person name="Peterson S.W."/>
        </authorList>
    </citation>
    <scope>NUCLEOTIDE SEQUENCE [LARGE SCALE GENOMIC DNA]</scope>
    <source>
        <strain evidence="2 3">B Mb 05.01</strain>
    </source>
</reference>
<dbReference type="InterPro" id="IPR013078">
    <property type="entry name" value="His_Pase_superF_clade-1"/>
</dbReference>
<dbReference type="Proteomes" id="UP000196320">
    <property type="component" value="Unassembled WGS sequence"/>
</dbReference>
<dbReference type="EMBL" id="FUKO01000030">
    <property type="protein sequence ID" value="SJN42730.1"/>
    <property type="molecule type" value="Genomic_DNA"/>
</dbReference>
<dbReference type="AlphaFoldDB" id="A0A1R4KEI3"/>
<dbReference type="CDD" id="cd07067">
    <property type="entry name" value="HP_PGM_like"/>
    <property type="match status" value="1"/>
</dbReference>
<dbReference type="InterPro" id="IPR050275">
    <property type="entry name" value="PGM_Phosphatase"/>
</dbReference>